<name>A0A6A6Z426_9PEZI</name>
<evidence type="ECO:0000313" key="3">
    <source>
        <dbReference type="EMBL" id="KAF2815902.1"/>
    </source>
</evidence>
<gene>
    <name evidence="3 5" type="ORF">BDZ99DRAFT_514538</name>
</gene>
<reference evidence="3 5" key="1">
    <citation type="journal article" date="2020" name="Stud. Mycol.">
        <title>101 Dothideomycetes genomes: a test case for predicting lifestyles and emergence of pathogens.</title>
        <authorList>
            <person name="Haridas S."/>
            <person name="Albert R."/>
            <person name="Binder M."/>
            <person name="Bloem J."/>
            <person name="Labutti K."/>
            <person name="Salamov A."/>
            <person name="Andreopoulos B."/>
            <person name="Baker S."/>
            <person name="Barry K."/>
            <person name="Bills G."/>
            <person name="Bluhm B."/>
            <person name="Cannon C."/>
            <person name="Castanera R."/>
            <person name="Culley D."/>
            <person name="Daum C."/>
            <person name="Ezra D."/>
            <person name="Gonzalez J."/>
            <person name="Henrissat B."/>
            <person name="Kuo A."/>
            <person name="Liang C."/>
            <person name="Lipzen A."/>
            <person name="Lutzoni F."/>
            <person name="Magnuson J."/>
            <person name="Mondo S."/>
            <person name="Nolan M."/>
            <person name="Ohm R."/>
            <person name="Pangilinan J."/>
            <person name="Park H.-J."/>
            <person name="Ramirez L."/>
            <person name="Alfaro M."/>
            <person name="Sun H."/>
            <person name="Tritt A."/>
            <person name="Yoshinaga Y."/>
            <person name="Zwiers L.-H."/>
            <person name="Turgeon B."/>
            <person name="Goodwin S."/>
            <person name="Spatafora J."/>
            <person name="Crous P."/>
            <person name="Grigoriev I."/>
        </authorList>
    </citation>
    <scope>NUCLEOTIDE SEQUENCE</scope>
    <source>
        <strain evidence="3 5">CBS 304.34</strain>
    </source>
</reference>
<feature type="region of interest" description="Disordered" evidence="1">
    <location>
        <begin position="37"/>
        <end position="66"/>
    </location>
</feature>
<feature type="chain" id="PRO_5044629558" evidence="2">
    <location>
        <begin position="28"/>
        <end position="168"/>
    </location>
</feature>
<evidence type="ECO:0000313" key="4">
    <source>
        <dbReference type="Proteomes" id="UP000504636"/>
    </source>
</evidence>
<reference evidence="5" key="2">
    <citation type="submission" date="2020-04" db="EMBL/GenBank/DDBJ databases">
        <authorList>
            <consortium name="NCBI Genome Project"/>
        </authorList>
    </citation>
    <scope>NUCLEOTIDE SEQUENCE</scope>
    <source>
        <strain evidence="5">CBS 304.34</strain>
    </source>
</reference>
<organism evidence="3">
    <name type="scientific">Mytilinidion resinicola</name>
    <dbReference type="NCBI Taxonomy" id="574789"/>
    <lineage>
        <taxon>Eukaryota</taxon>
        <taxon>Fungi</taxon>
        <taxon>Dikarya</taxon>
        <taxon>Ascomycota</taxon>
        <taxon>Pezizomycotina</taxon>
        <taxon>Dothideomycetes</taxon>
        <taxon>Pleosporomycetidae</taxon>
        <taxon>Mytilinidiales</taxon>
        <taxon>Mytilinidiaceae</taxon>
        <taxon>Mytilinidion</taxon>
    </lineage>
</organism>
<accession>A0A6A6Z426</accession>
<proteinExistence type="predicted"/>
<feature type="signal peptide" evidence="2">
    <location>
        <begin position="1"/>
        <end position="27"/>
    </location>
</feature>
<dbReference type="EMBL" id="MU003693">
    <property type="protein sequence ID" value="KAF2815902.1"/>
    <property type="molecule type" value="Genomic_DNA"/>
</dbReference>
<protein>
    <submittedName>
        <fullName evidence="3 5">Uncharacterized protein</fullName>
    </submittedName>
</protein>
<evidence type="ECO:0000256" key="1">
    <source>
        <dbReference type="SAM" id="MobiDB-lite"/>
    </source>
</evidence>
<dbReference type="RefSeq" id="XP_033582866.1">
    <property type="nucleotide sequence ID" value="XM_033724882.1"/>
</dbReference>
<evidence type="ECO:0000313" key="5">
    <source>
        <dbReference type="RefSeq" id="XP_033582866.1"/>
    </source>
</evidence>
<keyword evidence="4" id="KW-1185">Reference proteome</keyword>
<feature type="compositionally biased region" description="Low complexity" evidence="1">
    <location>
        <begin position="44"/>
        <end position="55"/>
    </location>
</feature>
<dbReference type="AlphaFoldDB" id="A0A6A6Z426"/>
<dbReference type="Proteomes" id="UP000504636">
    <property type="component" value="Unplaced"/>
</dbReference>
<keyword evidence="2" id="KW-0732">Signal</keyword>
<sequence length="168" mass="18752">MHPIEPCPRAHFWPFGIFSITWTGAWTSTIDNSTHRASETQCGSSRSTITQLSSSPKTSTSPQNLGGCMGGVEIKHTTWETSGPIMEAGYTAPQPPEPWRGASTGDTRAHRFGNIGTNDATEHFNIQNQIQNQNIRRPPRARFFREKHLGELVKRAKTETEQENTCEN</sequence>
<reference evidence="5" key="3">
    <citation type="submission" date="2025-04" db="UniProtKB">
        <authorList>
            <consortium name="RefSeq"/>
        </authorList>
    </citation>
    <scope>IDENTIFICATION</scope>
    <source>
        <strain evidence="5">CBS 304.34</strain>
    </source>
</reference>
<dbReference type="GeneID" id="54465775"/>
<evidence type="ECO:0000256" key="2">
    <source>
        <dbReference type="SAM" id="SignalP"/>
    </source>
</evidence>